<protein>
    <submittedName>
        <fullName evidence="2">Cupin-like domain-containing protein</fullName>
    </submittedName>
</protein>
<evidence type="ECO:0000313" key="3">
    <source>
        <dbReference type="Proteomes" id="UP000288178"/>
    </source>
</evidence>
<sequence length="337" mass="37169">MPAGPDALAERADVRADAIPPDVLASTEPLVLRGLVAHWPAVQAGQGGPLASIDHMRRHYRDATVGAWFGPPGIQGRFFYDDSLTGFNFSAQRVRLDGVLDALARHRDDARAPAIYVGSTTVDTCLPGFRDENDVPLPGLEPLASIWIGNRTRVAAHQDLPDNLACVVAGRRRFTLFPPDEVANLYVGPLDLTPAGQPISLVDVVKPDLARFPRFAEAMARARVAELQAGDAIFIPSMWWHHVEALDSVNVLLNYWWRRSPAHMDSPVHALQMAMASVRDLPPAQRQAWRHLFEHYVFDADDDTAAHIPPAARGSLAPLTPDAARQWRARLLRSLNR</sequence>
<gene>
    <name evidence="2" type="ORF">ENE75_22485</name>
</gene>
<feature type="domain" description="JmjC" evidence="1">
    <location>
        <begin position="101"/>
        <end position="272"/>
    </location>
</feature>
<dbReference type="PANTHER" id="PTHR12461:SF105">
    <property type="entry name" value="HYPOXIA-INDUCIBLE FACTOR 1-ALPHA INHIBITOR"/>
    <property type="match status" value="1"/>
</dbReference>
<accession>A0A437JNW3</accession>
<reference evidence="2 3" key="1">
    <citation type="submission" date="2019-01" db="EMBL/GenBank/DDBJ databases">
        <authorList>
            <person name="Chen W.-M."/>
        </authorList>
    </citation>
    <scope>NUCLEOTIDE SEQUENCE [LARGE SCALE GENOMIC DNA]</scope>
    <source>
        <strain evidence="2 3">ICH-3</strain>
    </source>
</reference>
<dbReference type="Proteomes" id="UP000288178">
    <property type="component" value="Unassembled WGS sequence"/>
</dbReference>
<dbReference type="InterPro" id="IPR041667">
    <property type="entry name" value="Cupin_8"/>
</dbReference>
<dbReference type="Gene3D" id="2.60.120.10">
    <property type="entry name" value="Jelly Rolls"/>
    <property type="match status" value="1"/>
</dbReference>
<dbReference type="InterPro" id="IPR014710">
    <property type="entry name" value="RmlC-like_jellyroll"/>
</dbReference>
<dbReference type="AlphaFoldDB" id="A0A437JNW3"/>
<dbReference type="RefSeq" id="WP_128200908.1">
    <property type="nucleotide sequence ID" value="NZ_SACT01000010.1"/>
</dbReference>
<dbReference type="PROSITE" id="PS51184">
    <property type="entry name" value="JMJC"/>
    <property type="match status" value="1"/>
</dbReference>
<dbReference type="SUPFAM" id="SSF51197">
    <property type="entry name" value="Clavaminate synthase-like"/>
    <property type="match status" value="1"/>
</dbReference>
<evidence type="ECO:0000313" key="2">
    <source>
        <dbReference type="EMBL" id="RVT48459.1"/>
    </source>
</evidence>
<dbReference type="SMART" id="SM00558">
    <property type="entry name" value="JmjC"/>
    <property type="match status" value="1"/>
</dbReference>
<proteinExistence type="predicted"/>
<dbReference type="PANTHER" id="PTHR12461">
    <property type="entry name" value="HYPOXIA-INDUCIBLE FACTOR 1 ALPHA INHIBITOR-RELATED"/>
    <property type="match status" value="1"/>
</dbReference>
<evidence type="ECO:0000259" key="1">
    <source>
        <dbReference type="PROSITE" id="PS51184"/>
    </source>
</evidence>
<comment type="caution">
    <text evidence="2">The sequence shown here is derived from an EMBL/GenBank/DDBJ whole genome shotgun (WGS) entry which is preliminary data.</text>
</comment>
<keyword evidence="3" id="KW-1185">Reference proteome</keyword>
<dbReference type="Pfam" id="PF13621">
    <property type="entry name" value="Cupin_8"/>
    <property type="match status" value="1"/>
</dbReference>
<name>A0A437JNW3_9BURK</name>
<dbReference type="OrthoDB" id="479699at2"/>
<dbReference type="InterPro" id="IPR003347">
    <property type="entry name" value="JmjC_dom"/>
</dbReference>
<organism evidence="2 3">
    <name type="scientific">Rubrivivax albus</name>
    <dbReference type="NCBI Taxonomy" id="2499835"/>
    <lineage>
        <taxon>Bacteria</taxon>
        <taxon>Pseudomonadati</taxon>
        <taxon>Pseudomonadota</taxon>
        <taxon>Betaproteobacteria</taxon>
        <taxon>Burkholderiales</taxon>
        <taxon>Sphaerotilaceae</taxon>
        <taxon>Rubrivivax</taxon>
    </lineage>
</organism>
<dbReference type="EMBL" id="SACT01000010">
    <property type="protein sequence ID" value="RVT48459.1"/>
    <property type="molecule type" value="Genomic_DNA"/>
</dbReference>